<dbReference type="Proteomes" id="UP000033035">
    <property type="component" value="Unassembled WGS sequence"/>
</dbReference>
<dbReference type="RefSeq" id="WP_011203030.1">
    <property type="nucleotide sequence ID" value="NZ_AUAE01000051.1"/>
</dbReference>
<evidence type="ECO:0000313" key="2">
    <source>
        <dbReference type="Proteomes" id="UP000033035"/>
    </source>
</evidence>
<proteinExistence type="predicted"/>
<name>A0A0F5IIB0_9BACT</name>
<dbReference type="HOGENOM" id="CLU_084936_0_0_10"/>
<dbReference type="AlphaFoldDB" id="A0A0F5IIB0"/>
<dbReference type="PATRIC" id="fig|1203610.3.peg.5550"/>
<evidence type="ECO:0000313" key="1">
    <source>
        <dbReference type="EMBL" id="KKB45309.1"/>
    </source>
</evidence>
<dbReference type="InterPro" id="IPR025560">
    <property type="entry name" value="Imm22"/>
</dbReference>
<protein>
    <submittedName>
        <fullName evidence="1">Uncharacterized protein</fullName>
    </submittedName>
</protein>
<gene>
    <name evidence="1" type="ORF">HMPREF1536_05435</name>
</gene>
<reference evidence="1 2" key="1">
    <citation type="submission" date="2013-04" db="EMBL/GenBank/DDBJ databases">
        <title>The Genome Sequence of Parabacteroides gordonii DSM 23371.</title>
        <authorList>
            <consortium name="The Broad Institute Genomics Platform"/>
            <person name="Earl A."/>
            <person name="Ward D."/>
            <person name="Feldgarden M."/>
            <person name="Gevers D."/>
            <person name="Martens E."/>
            <person name="Sakamoto M."/>
            <person name="Benno Y."/>
            <person name="Suzuki N."/>
            <person name="Matsunaga N."/>
            <person name="Koshihara K."/>
            <person name="Seki M."/>
            <person name="Komiya H."/>
            <person name="Walker B."/>
            <person name="Young S."/>
            <person name="Zeng Q."/>
            <person name="Gargeya S."/>
            <person name="Fitzgerald M."/>
            <person name="Haas B."/>
            <person name="Abouelleil A."/>
            <person name="Allen A.W."/>
            <person name="Alvarado L."/>
            <person name="Arachchi H.M."/>
            <person name="Berlin A.M."/>
            <person name="Chapman S.B."/>
            <person name="Gainer-Dewar J."/>
            <person name="Goldberg J."/>
            <person name="Griggs A."/>
            <person name="Gujja S."/>
            <person name="Hansen M."/>
            <person name="Howarth C."/>
            <person name="Imamovic A."/>
            <person name="Ireland A."/>
            <person name="Larimer J."/>
            <person name="McCowan C."/>
            <person name="Murphy C."/>
            <person name="Pearson M."/>
            <person name="Poon T.W."/>
            <person name="Priest M."/>
            <person name="Roberts A."/>
            <person name="Saif S."/>
            <person name="Shea T."/>
            <person name="Sisk P."/>
            <person name="Sykes S."/>
            <person name="Wortman J."/>
            <person name="Nusbaum C."/>
            <person name="Birren B."/>
        </authorList>
    </citation>
    <scope>NUCLEOTIDE SEQUENCE [LARGE SCALE GENOMIC DNA]</scope>
    <source>
        <strain evidence="1 2">MS-1</strain>
    </source>
</reference>
<organism evidence="1 2">
    <name type="scientific">Parabacteroides gordonii MS-1 = DSM 23371</name>
    <dbReference type="NCBI Taxonomy" id="1203610"/>
    <lineage>
        <taxon>Bacteria</taxon>
        <taxon>Pseudomonadati</taxon>
        <taxon>Bacteroidota</taxon>
        <taxon>Bacteroidia</taxon>
        <taxon>Bacteroidales</taxon>
        <taxon>Tannerellaceae</taxon>
        <taxon>Parabacteroides</taxon>
    </lineage>
</organism>
<dbReference type="EMBL" id="AQHW01000035">
    <property type="protein sequence ID" value="KKB45309.1"/>
    <property type="molecule type" value="Genomic_DNA"/>
</dbReference>
<keyword evidence="2" id="KW-1185">Reference proteome</keyword>
<dbReference type="Pfam" id="PF14112">
    <property type="entry name" value="DUF4284"/>
    <property type="match status" value="1"/>
</dbReference>
<comment type="caution">
    <text evidence="1">The sequence shown here is derived from an EMBL/GenBank/DDBJ whole genome shotgun (WGS) entry which is preliminary data.</text>
</comment>
<dbReference type="STRING" id="1203610.HMPREF1536_05435"/>
<accession>A0A0F5IIB0</accession>
<sequence length="297" mass="35247">MNKIMIWVGQFNSEADFEKYMDQSAFYKWWKKYDEDNKELCCQFCKELGVMNYDEDFLIMKYASNGMNELLNLIPAETSKIHEAIEKAGISQCNAVICYNCSCGISPQKAKKAVSMNYLGSYKFEQNIEGVAGSLAGLEYMIWIGRTEKSREEFMEYFNQDIYMKELEAYNSCQAKKRPNPEHRCQFCKDIDIKYYYPEFLKVTIIDYLEDPFKMVREMIDNKLIPDWSIEVDIKEYNIKPANCIFCYIPNGFKDKKKNQRIFIKKKNYDSYETPKKYVDELRSYNGINYLETYIAE</sequence>